<accession>A0A6J5P2R3</accession>
<organism evidence="1">
    <name type="scientific">uncultured Caudovirales phage</name>
    <dbReference type="NCBI Taxonomy" id="2100421"/>
    <lineage>
        <taxon>Viruses</taxon>
        <taxon>Duplodnaviria</taxon>
        <taxon>Heunggongvirae</taxon>
        <taxon>Uroviricota</taxon>
        <taxon>Caudoviricetes</taxon>
        <taxon>Peduoviridae</taxon>
        <taxon>Maltschvirus</taxon>
        <taxon>Maltschvirus maltsch</taxon>
    </lineage>
</organism>
<reference evidence="1" key="1">
    <citation type="submission" date="2020-04" db="EMBL/GenBank/DDBJ databases">
        <authorList>
            <person name="Chiriac C."/>
            <person name="Salcher M."/>
            <person name="Ghai R."/>
            <person name="Kavagutti S V."/>
        </authorList>
    </citation>
    <scope>NUCLEOTIDE SEQUENCE</scope>
</reference>
<gene>
    <name evidence="1" type="ORF">UFOVP826_11</name>
</gene>
<dbReference type="EMBL" id="LR796765">
    <property type="protein sequence ID" value="CAB4164216.1"/>
    <property type="molecule type" value="Genomic_DNA"/>
</dbReference>
<protein>
    <submittedName>
        <fullName evidence="1">Uncharacterized protein</fullName>
    </submittedName>
</protein>
<name>A0A6J5P2R3_9CAUD</name>
<sequence>MTHTPTPWQVHESSPNSPLQIIGNVDYSNDGTYVDADVVADMGCLKCDTANAAFIVTACNAHDALVAVLKRALRNIPAGPSALRFDMEAAMKLAGVEVAE</sequence>
<proteinExistence type="predicted"/>
<evidence type="ECO:0000313" key="1">
    <source>
        <dbReference type="EMBL" id="CAB4164216.1"/>
    </source>
</evidence>